<dbReference type="Pfam" id="PF11848">
    <property type="entry name" value="DUF3368"/>
    <property type="match status" value="1"/>
</dbReference>
<sequence>MQISEFTHKEKLEKLHSGEIECLYLCRQINLPILLTDDLAVREAAKSLQITPIGSLGIVIKAYKNGKISLAEAERYISDLYDISSLFVTRAIAQKDRELAFYN</sequence>
<evidence type="ECO:0008006" key="3">
    <source>
        <dbReference type="Google" id="ProtNLM"/>
    </source>
</evidence>
<protein>
    <recommendedName>
        <fullName evidence="3">DUF3368 domain-containing protein</fullName>
    </recommendedName>
</protein>
<accession>A0A533QG20</accession>
<proteinExistence type="predicted"/>
<gene>
    <name evidence="1" type="ORF">JETT_0013</name>
</gene>
<evidence type="ECO:0000313" key="1">
    <source>
        <dbReference type="EMBL" id="TLD43582.1"/>
    </source>
</evidence>
<dbReference type="Proteomes" id="UP000319783">
    <property type="component" value="Unassembled WGS sequence"/>
</dbReference>
<dbReference type="AlphaFoldDB" id="A0A533QG20"/>
<dbReference type="EMBL" id="SULG01000001">
    <property type="protein sequence ID" value="TLD43582.1"/>
    <property type="molecule type" value="Genomic_DNA"/>
</dbReference>
<dbReference type="InterPro" id="IPR021799">
    <property type="entry name" value="PIN-like_prokaryotic"/>
</dbReference>
<name>A0A533QG20_9BACT</name>
<reference evidence="1 2" key="1">
    <citation type="submission" date="2019-04" db="EMBL/GenBank/DDBJ databases">
        <title>Genome of a novel bacterium Candidatus Jettenia ecosi reconstructed from metagenome of an anammox bioreactor.</title>
        <authorList>
            <person name="Mardanov A.V."/>
            <person name="Beletsky A.V."/>
            <person name="Ravin N.V."/>
            <person name="Botchkova E.A."/>
            <person name="Litti Y.V."/>
            <person name="Nozhevnikova A.N."/>
        </authorList>
    </citation>
    <scope>NUCLEOTIDE SEQUENCE [LARGE SCALE GENOMIC DNA]</scope>
    <source>
        <strain evidence="1">J2</strain>
    </source>
</reference>
<comment type="caution">
    <text evidence="1">The sequence shown here is derived from an EMBL/GenBank/DDBJ whole genome shotgun (WGS) entry which is preliminary data.</text>
</comment>
<organism evidence="1 2">
    <name type="scientific">Candidatus Jettenia ecosi</name>
    <dbReference type="NCBI Taxonomy" id="2494326"/>
    <lineage>
        <taxon>Bacteria</taxon>
        <taxon>Pseudomonadati</taxon>
        <taxon>Planctomycetota</taxon>
        <taxon>Candidatus Brocadiia</taxon>
        <taxon>Candidatus Brocadiales</taxon>
        <taxon>Candidatus Brocadiaceae</taxon>
        <taxon>Candidatus Jettenia</taxon>
    </lineage>
</organism>
<evidence type="ECO:0000313" key="2">
    <source>
        <dbReference type="Proteomes" id="UP000319783"/>
    </source>
</evidence>